<gene>
    <name evidence="1" type="ORF">GMARGA_LOCUS26618</name>
</gene>
<keyword evidence="2" id="KW-1185">Reference proteome</keyword>
<accession>A0ABN7W4S7</accession>
<dbReference type="Proteomes" id="UP000789901">
    <property type="component" value="Unassembled WGS sequence"/>
</dbReference>
<feature type="non-terminal residue" evidence="1">
    <location>
        <position position="1"/>
    </location>
</feature>
<organism evidence="1 2">
    <name type="scientific">Gigaspora margarita</name>
    <dbReference type="NCBI Taxonomy" id="4874"/>
    <lineage>
        <taxon>Eukaryota</taxon>
        <taxon>Fungi</taxon>
        <taxon>Fungi incertae sedis</taxon>
        <taxon>Mucoromycota</taxon>
        <taxon>Glomeromycotina</taxon>
        <taxon>Glomeromycetes</taxon>
        <taxon>Diversisporales</taxon>
        <taxon>Gigasporaceae</taxon>
        <taxon>Gigaspora</taxon>
    </lineage>
</organism>
<evidence type="ECO:0000313" key="2">
    <source>
        <dbReference type="Proteomes" id="UP000789901"/>
    </source>
</evidence>
<comment type="caution">
    <text evidence="1">The sequence shown here is derived from an EMBL/GenBank/DDBJ whole genome shotgun (WGS) entry which is preliminary data.</text>
</comment>
<sequence length="91" mass="10678">ISHAISHHVHLRFNIENIKQESDIELAIEEIHKTSVAHLKPEHPKEICSDRLTVNQLKIQLTNREVSYNNENIKQDLITLLDTILFQELEF</sequence>
<name>A0ABN7W4S7_GIGMA</name>
<evidence type="ECO:0000313" key="1">
    <source>
        <dbReference type="EMBL" id="CAG8816716.1"/>
    </source>
</evidence>
<dbReference type="EMBL" id="CAJVQB010031305">
    <property type="protein sequence ID" value="CAG8816716.1"/>
    <property type="molecule type" value="Genomic_DNA"/>
</dbReference>
<dbReference type="Gene3D" id="1.10.720.30">
    <property type="entry name" value="SAP domain"/>
    <property type="match status" value="1"/>
</dbReference>
<dbReference type="InterPro" id="IPR036361">
    <property type="entry name" value="SAP_dom_sf"/>
</dbReference>
<reference evidence="1 2" key="1">
    <citation type="submission" date="2021-06" db="EMBL/GenBank/DDBJ databases">
        <authorList>
            <person name="Kallberg Y."/>
            <person name="Tangrot J."/>
            <person name="Rosling A."/>
        </authorList>
    </citation>
    <scope>NUCLEOTIDE SEQUENCE [LARGE SCALE GENOMIC DNA]</scope>
    <source>
        <strain evidence="1 2">120-4 pot B 10/14</strain>
    </source>
</reference>
<proteinExistence type="predicted"/>
<protein>
    <submittedName>
        <fullName evidence="1">16157_t:CDS:1</fullName>
    </submittedName>
</protein>